<feature type="transmembrane region" description="Helical" evidence="1">
    <location>
        <begin position="290"/>
        <end position="315"/>
    </location>
</feature>
<evidence type="ECO:0000313" key="6">
    <source>
        <dbReference type="Proteomes" id="UP000078284"/>
    </source>
</evidence>
<dbReference type="ExpressionAtlas" id="A0A178WNH6">
    <property type="expression patterns" value="baseline and differential"/>
</dbReference>
<organism evidence="4 6">
    <name type="scientific">Arabidopsis thaliana</name>
    <name type="common">Mouse-ear cress</name>
    <dbReference type="NCBI Taxonomy" id="3702"/>
    <lineage>
        <taxon>Eukaryota</taxon>
        <taxon>Viridiplantae</taxon>
        <taxon>Streptophyta</taxon>
        <taxon>Embryophyta</taxon>
        <taxon>Tracheophyta</taxon>
        <taxon>Spermatophyta</taxon>
        <taxon>Magnoliopsida</taxon>
        <taxon>eudicotyledons</taxon>
        <taxon>Gunneridae</taxon>
        <taxon>Pentapetalae</taxon>
        <taxon>rosids</taxon>
        <taxon>malvids</taxon>
        <taxon>Brassicales</taxon>
        <taxon>Brassicaceae</taxon>
        <taxon>Camelineae</taxon>
        <taxon>Arabidopsis</taxon>
    </lineage>
</organism>
<dbReference type="Proteomes" id="UP000434276">
    <property type="component" value="Unassembled WGS sequence"/>
</dbReference>
<keyword evidence="1" id="KW-1133">Transmembrane helix</keyword>
<evidence type="ECO:0000313" key="3">
    <source>
        <dbReference type="EMBL" id="CAA0237661.1"/>
    </source>
</evidence>
<proteinExistence type="predicted"/>
<feature type="transmembrane region" description="Helical" evidence="1">
    <location>
        <begin position="142"/>
        <end position="165"/>
    </location>
</feature>
<dbReference type="EMBL" id="CACRSJ010000104">
    <property type="protein sequence ID" value="VYS47037.1"/>
    <property type="molecule type" value="Genomic_DNA"/>
</dbReference>
<dbReference type="KEGG" id="ath:AT1G23840"/>
<dbReference type="OMA" id="INCKSET"/>
<feature type="transmembrane region" description="Helical" evidence="1">
    <location>
        <begin position="21"/>
        <end position="46"/>
    </location>
</feature>
<feature type="transmembrane region" description="Helical" evidence="1">
    <location>
        <begin position="259"/>
        <end position="278"/>
    </location>
</feature>
<dbReference type="Araport" id="AT1G23840"/>
<dbReference type="EMBL" id="CACSHJ010000087">
    <property type="protein sequence ID" value="CAA0237661.1"/>
    <property type="molecule type" value="Genomic_DNA"/>
</dbReference>
<dbReference type="GeneID" id="838995"/>
<feature type="transmembrane region" description="Helical" evidence="1">
    <location>
        <begin position="186"/>
        <end position="211"/>
    </location>
</feature>
<name>A0A178WNH6_ARATH</name>
<evidence type="ECO:0008006" key="9">
    <source>
        <dbReference type="Google" id="ProtNLM"/>
    </source>
</evidence>
<dbReference type="EMBL" id="LUHQ01000001">
    <property type="protein sequence ID" value="OAP19819.1"/>
    <property type="molecule type" value="Genomic_DNA"/>
</dbReference>
<dbReference type="PANTHER" id="PTHR36714">
    <property type="entry name" value="T23E23.1"/>
    <property type="match status" value="1"/>
</dbReference>
<keyword evidence="1" id="KW-0472">Membrane</keyword>
<dbReference type="PANTHER" id="PTHR36714:SF6">
    <property type="entry name" value="TRANSMEMBRANE PROTEIN"/>
    <property type="match status" value="1"/>
</dbReference>
<evidence type="ECO:0000313" key="8">
    <source>
        <dbReference type="Proteomes" id="UP000434276"/>
    </source>
</evidence>
<evidence type="ECO:0000313" key="7">
    <source>
        <dbReference type="Proteomes" id="UP000426265"/>
    </source>
</evidence>
<dbReference type="Proteomes" id="UP000426265">
    <property type="component" value="Unassembled WGS sequence"/>
</dbReference>
<reference evidence="6" key="1">
    <citation type="journal article" date="2016" name="Proc. Natl. Acad. Sci. U.S.A.">
        <title>Chromosome-level assembly of Arabidopsis thaliana Ler reveals the extent of translocation and inversion polymorphisms.</title>
        <authorList>
            <person name="Zapata L."/>
            <person name="Ding J."/>
            <person name="Willing E.M."/>
            <person name="Hartwig B."/>
            <person name="Bezdan D."/>
            <person name="Jiao W.B."/>
            <person name="Patel V."/>
            <person name="Velikkakam James G."/>
            <person name="Koornneef M."/>
            <person name="Ossowski S."/>
            <person name="Schneeberger K."/>
        </authorList>
    </citation>
    <scope>NUCLEOTIDE SEQUENCE [LARGE SCALE GENOMIC DNA]</scope>
    <source>
        <strain evidence="6">cv. Landsberg erecta</strain>
    </source>
</reference>
<protein>
    <recommendedName>
        <fullName evidence="9">Transmembrane protein</fullName>
    </recommendedName>
</protein>
<evidence type="ECO:0000313" key="4">
    <source>
        <dbReference type="EMBL" id="OAP19819.1"/>
    </source>
</evidence>
<dbReference type="OrthoDB" id="1095660at2759"/>
<evidence type="ECO:0000313" key="5">
    <source>
        <dbReference type="EMBL" id="VYS47037.1"/>
    </source>
</evidence>
<gene>
    <name evidence="2" type="ordered locus">At1g23840</name>
    <name evidence="4" type="ordered locus">AXX17_At1g25010</name>
    <name evidence="5" type="ORF">AN1_LOCUS2531</name>
    <name evidence="3" type="ORF">C24_LOCUS2438</name>
</gene>
<reference evidence="3 8" key="3">
    <citation type="submission" date="2019-12" db="EMBL/GenBank/DDBJ databases">
        <authorList>
            <person name="Jiao W.-B."/>
            <person name="Schneeberger K."/>
        </authorList>
    </citation>
    <scope>NUCLEOTIDE SEQUENCE [LARGE SCALE GENOMIC DNA]</scope>
    <source>
        <strain evidence="7">cv. An-1</strain>
        <strain evidence="8">cv. C24</strain>
    </source>
</reference>
<reference evidence="4" key="2">
    <citation type="submission" date="2016-03" db="EMBL/GenBank/DDBJ databases">
        <title>Full-length assembly of Arabidopsis thaliana Ler reveals the complement of translocations and inversions.</title>
        <authorList>
            <person name="Zapata L."/>
            <person name="Schneeberger K."/>
            <person name="Ossowski S."/>
        </authorList>
    </citation>
    <scope>NUCLEOTIDE SEQUENCE [LARGE SCALE GENOMIC DNA]</scope>
    <source>
        <tissue evidence="4">Leaf</tissue>
    </source>
</reference>
<keyword evidence="1" id="KW-0812">Transmembrane</keyword>
<dbReference type="AlphaFoldDB" id="A0A178WNH6"/>
<evidence type="ECO:0000313" key="2">
    <source>
        <dbReference type="Araport" id="AT1G23840"/>
    </source>
</evidence>
<dbReference type="Proteomes" id="UP000078284">
    <property type="component" value="Chromosome 1"/>
</dbReference>
<sequence>METKSEEKLSVIELLKRALKLLFGNINLALFLFLCSLPLFCFLIFFELSLQTTVSLASTYISKLVNSEEDLSENDLLPWLIQTTLLYFFPYTILDLLTTTTIVAASSIAYTSEEEPLGLLYLVGRSFKLCQNKVGGCLITSLYVLLLSTSVFLGLFSGSTIYLYFASLTLEQQIFFNQAVVQDQRFLEQAVVLLDVVVVLIHGTVFIVLAAKFSKWSAGWNISMVVSVLEEEEDSKGIYGSSALSLSAWYLRGQEKRDFWMMLVFLVGALVTRMPCLYYKCSESLSGNGVLYTGLYVSLICVGNVVKWVSCVVWYHDCNTRVLRKKGDVEIGSKAFAT</sequence>
<evidence type="ECO:0000256" key="1">
    <source>
        <dbReference type="SAM" id="Phobius"/>
    </source>
</evidence>
<dbReference type="SMR" id="A0A178WNH6"/>
<accession>A0A178WNH6</accession>